<dbReference type="HOGENOM" id="CLU_013016_0_3_10"/>
<evidence type="ECO:0000256" key="5">
    <source>
        <dbReference type="ARBA" id="ARBA00022692"/>
    </source>
</evidence>
<dbReference type="Pfam" id="PF01032">
    <property type="entry name" value="FecCD"/>
    <property type="match status" value="1"/>
</dbReference>
<keyword evidence="10" id="KW-1185">Reference proteome</keyword>
<dbReference type="GO" id="GO:0005886">
    <property type="term" value="C:plasma membrane"/>
    <property type="evidence" value="ECO:0007669"/>
    <property type="project" value="UniProtKB-SubCell"/>
</dbReference>
<dbReference type="GO" id="GO:0033214">
    <property type="term" value="P:siderophore-iron import into cell"/>
    <property type="evidence" value="ECO:0007669"/>
    <property type="project" value="TreeGrafter"/>
</dbReference>
<feature type="transmembrane region" description="Helical" evidence="8">
    <location>
        <begin position="292"/>
        <end position="310"/>
    </location>
</feature>
<keyword evidence="3" id="KW-0813">Transport</keyword>
<dbReference type="KEGG" id="srd:SD10_08590"/>
<dbReference type="AlphaFoldDB" id="A0A0E3V6Y2"/>
<dbReference type="SUPFAM" id="SSF81345">
    <property type="entry name" value="ABC transporter involved in vitamin B12 uptake, BtuC"/>
    <property type="match status" value="1"/>
</dbReference>
<feature type="transmembrane region" description="Helical" evidence="8">
    <location>
        <begin position="207"/>
        <end position="225"/>
    </location>
</feature>
<protein>
    <submittedName>
        <fullName evidence="9">ABC transporter permease</fullName>
    </submittedName>
</protein>
<sequence>MKLASLSPGTWYSLLATLLLLTLIAALRIGAVDLTFDDINHILRHGLGLSSATVDPVSEGLFLQIRLPRVLLCATVGAGLSVSGVLMQALFRNPIVEPGLVGTSSGAALGAALVFVLGKNINWAFTDALGLFLLPCVAFTFAFAATLLVYRIASISGKVNVATMILGGIAINALAAGGTGFLSYIARDPQARSITFWNLGTFSGADWTQFALVFPVTVIGILLALRFTKALNILILGEDEVRHLGYNIDRLKIQVLLLNTLLVAIGTAMVGVISFVGLVVPHLLRLLKTSDNRFLVIASALLGGALLTMADTIARRLVAPAEFPIGVITAFVGAPVFIWLLVRNARSFQKGGFYA</sequence>
<dbReference type="RefSeq" id="WP_046573431.1">
    <property type="nucleotide sequence ID" value="NZ_CP010429.1"/>
</dbReference>
<dbReference type="CDD" id="cd06550">
    <property type="entry name" value="TM_ABC_iron-siderophores_like"/>
    <property type="match status" value="1"/>
</dbReference>
<dbReference type="InterPro" id="IPR037294">
    <property type="entry name" value="ABC_BtuC-like"/>
</dbReference>
<evidence type="ECO:0000313" key="10">
    <source>
        <dbReference type="Proteomes" id="UP000033054"/>
    </source>
</evidence>
<dbReference type="InterPro" id="IPR000522">
    <property type="entry name" value="ABC_transptr_permease_BtuC"/>
</dbReference>
<feature type="transmembrane region" description="Helical" evidence="8">
    <location>
        <begin position="256"/>
        <end position="280"/>
    </location>
</feature>
<evidence type="ECO:0000256" key="3">
    <source>
        <dbReference type="ARBA" id="ARBA00022448"/>
    </source>
</evidence>
<accession>A0A0E3V6Y2</accession>
<dbReference type="EMBL" id="CP010429">
    <property type="protein sequence ID" value="AKD54951.1"/>
    <property type="molecule type" value="Genomic_DNA"/>
</dbReference>
<keyword evidence="5 8" id="KW-0812">Transmembrane</keyword>
<proteinExistence type="inferred from homology"/>
<feature type="transmembrane region" description="Helical" evidence="8">
    <location>
        <begin position="322"/>
        <end position="342"/>
    </location>
</feature>
<keyword evidence="7 8" id="KW-0472">Membrane</keyword>
<comment type="subcellular location">
    <subcellularLocation>
        <location evidence="1">Cell membrane</location>
        <topology evidence="1">Multi-pass membrane protein</topology>
    </subcellularLocation>
</comment>
<dbReference type="Gene3D" id="1.10.3470.10">
    <property type="entry name" value="ABC transporter involved in vitamin B12 uptake, BtuC"/>
    <property type="match status" value="1"/>
</dbReference>
<comment type="similarity">
    <text evidence="2">Belongs to the binding-protein-dependent transport system permease family. FecCD subfamily.</text>
</comment>
<evidence type="ECO:0000256" key="7">
    <source>
        <dbReference type="ARBA" id="ARBA00023136"/>
    </source>
</evidence>
<keyword evidence="4" id="KW-1003">Cell membrane</keyword>
<dbReference type="PANTHER" id="PTHR30472">
    <property type="entry name" value="FERRIC ENTEROBACTIN TRANSPORT SYSTEM PERMEASE PROTEIN"/>
    <property type="match status" value="1"/>
</dbReference>
<dbReference type="Proteomes" id="UP000033054">
    <property type="component" value="Chromosome"/>
</dbReference>
<reference evidence="9 10" key="1">
    <citation type="journal article" date="2014" name="Curr. Microbiol.">
        <title>Spirosoma radiotolerans sp. nov., a gamma-radiation-resistant bacterium isolated from gamma ray-irradiated soil.</title>
        <authorList>
            <person name="Lee J.J."/>
            <person name="Srinivasan S."/>
            <person name="Lim S."/>
            <person name="Joe M."/>
            <person name="Im S."/>
            <person name="Bae S.I."/>
            <person name="Park K.R."/>
            <person name="Han J.H."/>
            <person name="Park S.H."/>
            <person name="Joo B.M."/>
            <person name="Park S.J."/>
            <person name="Kim M.K."/>
        </authorList>
    </citation>
    <scope>NUCLEOTIDE SEQUENCE [LARGE SCALE GENOMIC DNA]</scope>
    <source>
        <strain evidence="9 10">DG5A</strain>
    </source>
</reference>
<feature type="transmembrane region" description="Helical" evidence="8">
    <location>
        <begin position="99"/>
        <end position="117"/>
    </location>
</feature>
<dbReference type="FunFam" id="1.10.3470.10:FF:000001">
    <property type="entry name" value="Vitamin B12 ABC transporter permease BtuC"/>
    <property type="match status" value="1"/>
</dbReference>
<gene>
    <name evidence="9" type="ORF">SD10_08590</name>
</gene>
<feature type="transmembrane region" description="Helical" evidence="8">
    <location>
        <begin position="129"/>
        <end position="150"/>
    </location>
</feature>
<feature type="transmembrane region" description="Helical" evidence="8">
    <location>
        <begin position="162"/>
        <end position="187"/>
    </location>
</feature>
<evidence type="ECO:0000256" key="8">
    <source>
        <dbReference type="SAM" id="Phobius"/>
    </source>
</evidence>
<evidence type="ECO:0000256" key="2">
    <source>
        <dbReference type="ARBA" id="ARBA00007935"/>
    </source>
</evidence>
<dbReference type="OrthoDB" id="9811721at2"/>
<name>A0A0E3V6Y2_9BACT</name>
<dbReference type="PANTHER" id="PTHR30472:SF25">
    <property type="entry name" value="ABC TRANSPORTER PERMEASE PROTEIN MJ0876-RELATED"/>
    <property type="match status" value="1"/>
</dbReference>
<evidence type="ECO:0000256" key="6">
    <source>
        <dbReference type="ARBA" id="ARBA00022989"/>
    </source>
</evidence>
<organism evidence="9 10">
    <name type="scientific">Spirosoma radiotolerans</name>
    <dbReference type="NCBI Taxonomy" id="1379870"/>
    <lineage>
        <taxon>Bacteria</taxon>
        <taxon>Pseudomonadati</taxon>
        <taxon>Bacteroidota</taxon>
        <taxon>Cytophagia</taxon>
        <taxon>Cytophagales</taxon>
        <taxon>Cytophagaceae</taxon>
        <taxon>Spirosoma</taxon>
    </lineage>
</organism>
<dbReference type="STRING" id="1379870.SD10_08590"/>
<evidence type="ECO:0000256" key="4">
    <source>
        <dbReference type="ARBA" id="ARBA00022475"/>
    </source>
</evidence>
<dbReference type="PATRIC" id="fig|1379870.5.peg.1878"/>
<evidence type="ECO:0000256" key="1">
    <source>
        <dbReference type="ARBA" id="ARBA00004651"/>
    </source>
</evidence>
<evidence type="ECO:0000313" key="9">
    <source>
        <dbReference type="EMBL" id="AKD54951.1"/>
    </source>
</evidence>
<dbReference type="GO" id="GO:0022857">
    <property type="term" value="F:transmembrane transporter activity"/>
    <property type="evidence" value="ECO:0007669"/>
    <property type="project" value="InterPro"/>
</dbReference>
<keyword evidence="6 8" id="KW-1133">Transmembrane helix</keyword>